<feature type="region of interest" description="Disordered" evidence="1">
    <location>
        <begin position="50"/>
        <end position="80"/>
    </location>
</feature>
<accession>A0ABP7LCX3</accession>
<organism evidence="2 3">
    <name type="scientific">Halomonas cibimaris</name>
    <dbReference type="NCBI Taxonomy" id="657012"/>
    <lineage>
        <taxon>Bacteria</taxon>
        <taxon>Pseudomonadati</taxon>
        <taxon>Pseudomonadota</taxon>
        <taxon>Gammaproteobacteria</taxon>
        <taxon>Oceanospirillales</taxon>
        <taxon>Halomonadaceae</taxon>
        <taxon>Halomonas</taxon>
    </lineage>
</organism>
<keyword evidence="3" id="KW-1185">Reference proteome</keyword>
<name>A0ABP7LCX3_9GAMM</name>
<evidence type="ECO:0000313" key="2">
    <source>
        <dbReference type="EMBL" id="GAA3897209.1"/>
    </source>
</evidence>
<comment type="caution">
    <text evidence="2">The sequence shown here is derived from an EMBL/GenBank/DDBJ whole genome shotgun (WGS) entry which is preliminary data.</text>
</comment>
<dbReference type="EMBL" id="BAAAZT010000021">
    <property type="protein sequence ID" value="GAA3897209.1"/>
    <property type="molecule type" value="Genomic_DNA"/>
</dbReference>
<evidence type="ECO:0000256" key="1">
    <source>
        <dbReference type="SAM" id="MobiDB-lite"/>
    </source>
</evidence>
<proteinExistence type="predicted"/>
<evidence type="ECO:0000313" key="3">
    <source>
        <dbReference type="Proteomes" id="UP001500133"/>
    </source>
</evidence>
<feature type="compositionally biased region" description="Low complexity" evidence="1">
    <location>
        <begin position="112"/>
        <end position="131"/>
    </location>
</feature>
<reference evidence="3" key="1">
    <citation type="journal article" date="2019" name="Int. J. Syst. Evol. Microbiol.">
        <title>The Global Catalogue of Microorganisms (GCM) 10K type strain sequencing project: providing services to taxonomists for standard genome sequencing and annotation.</title>
        <authorList>
            <consortium name="The Broad Institute Genomics Platform"/>
            <consortium name="The Broad Institute Genome Sequencing Center for Infectious Disease"/>
            <person name="Wu L."/>
            <person name="Ma J."/>
        </authorList>
    </citation>
    <scope>NUCLEOTIDE SEQUENCE [LARGE SCALE GENOMIC DNA]</scope>
    <source>
        <strain evidence="3">JCM 16914</strain>
    </source>
</reference>
<sequence>MKFSVSAAARLYRKPRKTLYRHMALGRLAYSVAGDHGRTLDMSELIRCYGEPPAHDTGQTHRTHPKMSQVDTPDDTPQGDSALLEEMRRQTAVIERMADRIEQLEEAMRALPAPQAPGAVEPEAEPATTPPRDFSDLLARFEARTKPD</sequence>
<dbReference type="Proteomes" id="UP001500133">
    <property type="component" value="Unassembled WGS sequence"/>
</dbReference>
<gene>
    <name evidence="2" type="ORF">GCM10022228_04910</name>
</gene>
<protein>
    <submittedName>
        <fullName evidence="2">Uncharacterized protein</fullName>
    </submittedName>
</protein>
<feature type="region of interest" description="Disordered" evidence="1">
    <location>
        <begin position="107"/>
        <end position="135"/>
    </location>
</feature>